<gene>
    <name evidence="7" type="ORF">ACFSAH_00475</name>
</gene>
<dbReference type="SUPFAM" id="SSF88946">
    <property type="entry name" value="Sigma2 domain of RNA polymerase sigma factors"/>
    <property type="match status" value="1"/>
</dbReference>
<dbReference type="Gene3D" id="1.10.10.10">
    <property type="entry name" value="Winged helix-like DNA-binding domain superfamily/Winged helix DNA-binding domain"/>
    <property type="match status" value="1"/>
</dbReference>
<dbReference type="NCBIfam" id="TIGR02937">
    <property type="entry name" value="sigma70-ECF"/>
    <property type="match status" value="1"/>
</dbReference>
<dbReference type="InterPro" id="IPR039425">
    <property type="entry name" value="RNA_pol_sigma-70-like"/>
</dbReference>
<dbReference type="InterPro" id="IPR013249">
    <property type="entry name" value="RNA_pol_sigma70_r4_t2"/>
</dbReference>
<evidence type="ECO:0000259" key="6">
    <source>
        <dbReference type="Pfam" id="PF08281"/>
    </source>
</evidence>
<dbReference type="Proteomes" id="UP001597118">
    <property type="component" value="Unassembled WGS sequence"/>
</dbReference>
<accession>A0ABW4I9S2</accession>
<dbReference type="InterPro" id="IPR014284">
    <property type="entry name" value="RNA_pol_sigma-70_dom"/>
</dbReference>
<evidence type="ECO:0000256" key="3">
    <source>
        <dbReference type="ARBA" id="ARBA00023082"/>
    </source>
</evidence>
<dbReference type="PANTHER" id="PTHR43133">
    <property type="entry name" value="RNA POLYMERASE ECF-TYPE SIGMA FACTO"/>
    <property type="match status" value="1"/>
</dbReference>
<protein>
    <submittedName>
        <fullName evidence="7">RNA polymerase sigma-70 factor</fullName>
    </submittedName>
</protein>
<dbReference type="RefSeq" id="WP_379660713.1">
    <property type="nucleotide sequence ID" value="NZ_JBHUDG010000001.1"/>
</dbReference>
<dbReference type="CDD" id="cd06171">
    <property type="entry name" value="Sigma70_r4"/>
    <property type="match status" value="1"/>
</dbReference>
<comment type="similarity">
    <text evidence="1">Belongs to the sigma-70 factor family. ECF subfamily.</text>
</comment>
<dbReference type="InterPro" id="IPR013325">
    <property type="entry name" value="RNA_pol_sigma_r2"/>
</dbReference>
<proteinExistence type="inferred from homology"/>
<dbReference type="Pfam" id="PF04542">
    <property type="entry name" value="Sigma70_r2"/>
    <property type="match status" value="1"/>
</dbReference>
<dbReference type="InterPro" id="IPR036388">
    <property type="entry name" value="WH-like_DNA-bd_sf"/>
</dbReference>
<evidence type="ECO:0000256" key="1">
    <source>
        <dbReference type="ARBA" id="ARBA00010641"/>
    </source>
</evidence>
<comment type="caution">
    <text evidence="7">The sequence shown here is derived from an EMBL/GenBank/DDBJ whole genome shotgun (WGS) entry which is preliminary data.</text>
</comment>
<evidence type="ECO:0000313" key="8">
    <source>
        <dbReference type="Proteomes" id="UP001597118"/>
    </source>
</evidence>
<dbReference type="InterPro" id="IPR007627">
    <property type="entry name" value="RNA_pol_sigma70_r2"/>
</dbReference>
<dbReference type="SUPFAM" id="SSF88659">
    <property type="entry name" value="Sigma3 and sigma4 domains of RNA polymerase sigma factors"/>
    <property type="match status" value="1"/>
</dbReference>
<keyword evidence="8" id="KW-1185">Reference proteome</keyword>
<keyword evidence="3" id="KW-0731">Sigma factor</keyword>
<dbReference type="Pfam" id="PF08281">
    <property type="entry name" value="Sigma70_r4_2"/>
    <property type="match status" value="1"/>
</dbReference>
<organism evidence="7 8">
    <name type="scientific">Pseudopedobacter beijingensis</name>
    <dbReference type="NCBI Taxonomy" id="1207056"/>
    <lineage>
        <taxon>Bacteria</taxon>
        <taxon>Pseudomonadati</taxon>
        <taxon>Bacteroidota</taxon>
        <taxon>Sphingobacteriia</taxon>
        <taxon>Sphingobacteriales</taxon>
        <taxon>Sphingobacteriaceae</taxon>
        <taxon>Pseudopedobacter</taxon>
    </lineage>
</organism>
<dbReference type="InterPro" id="IPR013324">
    <property type="entry name" value="RNA_pol_sigma_r3/r4-like"/>
</dbReference>
<evidence type="ECO:0000313" key="7">
    <source>
        <dbReference type="EMBL" id="MFD1628326.1"/>
    </source>
</evidence>
<evidence type="ECO:0000256" key="4">
    <source>
        <dbReference type="ARBA" id="ARBA00023163"/>
    </source>
</evidence>
<reference evidence="8" key="1">
    <citation type="journal article" date="2019" name="Int. J. Syst. Evol. Microbiol.">
        <title>The Global Catalogue of Microorganisms (GCM) 10K type strain sequencing project: providing services to taxonomists for standard genome sequencing and annotation.</title>
        <authorList>
            <consortium name="The Broad Institute Genomics Platform"/>
            <consortium name="The Broad Institute Genome Sequencing Center for Infectious Disease"/>
            <person name="Wu L."/>
            <person name="Ma J."/>
        </authorList>
    </citation>
    <scope>NUCLEOTIDE SEQUENCE [LARGE SCALE GENOMIC DNA]</scope>
    <source>
        <strain evidence="8">CCUG 53762</strain>
    </source>
</reference>
<feature type="domain" description="RNA polymerase sigma-70 region 2" evidence="5">
    <location>
        <begin position="25"/>
        <end position="91"/>
    </location>
</feature>
<dbReference type="Gene3D" id="1.10.1740.10">
    <property type="match status" value="1"/>
</dbReference>
<name>A0ABW4I9S2_9SPHI</name>
<dbReference type="InterPro" id="IPR014327">
    <property type="entry name" value="RNA_pol_sigma70_bacteroid"/>
</dbReference>
<dbReference type="PANTHER" id="PTHR43133:SF46">
    <property type="entry name" value="RNA POLYMERASE SIGMA-70 FACTOR ECF SUBFAMILY"/>
    <property type="match status" value="1"/>
</dbReference>
<evidence type="ECO:0000259" key="5">
    <source>
        <dbReference type="Pfam" id="PF04542"/>
    </source>
</evidence>
<dbReference type="NCBIfam" id="TIGR02985">
    <property type="entry name" value="Sig70_bacteroi1"/>
    <property type="match status" value="1"/>
</dbReference>
<keyword evidence="2" id="KW-0805">Transcription regulation</keyword>
<dbReference type="EMBL" id="JBHUDG010000001">
    <property type="protein sequence ID" value="MFD1628326.1"/>
    <property type="molecule type" value="Genomic_DNA"/>
</dbReference>
<feature type="domain" description="RNA polymerase sigma factor 70 region 4 type 2" evidence="6">
    <location>
        <begin position="123"/>
        <end position="172"/>
    </location>
</feature>
<keyword evidence="4" id="KW-0804">Transcription</keyword>
<sequence>MHKINTDNELLNLLKSGHKSALDEIYNRYYAILYSHAYSKLPDREEVRDIVQEVFVSLWNNREKIVITSSLSAYLYTSTRSRVLDIYRRQKVRNAYTQSLQAFIDSGENITEEKFREKELIRLVEKEVASLPAQMRRIFEMSRFKDMTHQQIADELQISPQTVRTQVKNALRVLRVKLGAHIFTIFF</sequence>
<evidence type="ECO:0000256" key="2">
    <source>
        <dbReference type="ARBA" id="ARBA00023015"/>
    </source>
</evidence>